<keyword evidence="6" id="KW-0411">Iron-sulfur</keyword>
<dbReference type="InterPro" id="IPR015422">
    <property type="entry name" value="PyrdxlP-dep_Trfase_small"/>
</dbReference>
<evidence type="ECO:0000313" key="10">
    <source>
        <dbReference type="Proteomes" id="UP000250003"/>
    </source>
</evidence>
<organism evidence="9 10">
    <name type="scientific">Blautia argi</name>
    <dbReference type="NCBI Taxonomy" id="1912897"/>
    <lineage>
        <taxon>Bacteria</taxon>
        <taxon>Bacillati</taxon>
        <taxon>Bacillota</taxon>
        <taxon>Clostridia</taxon>
        <taxon>Lachnospirales</taxon>
        <taxon>Lachnospiraceae</taxon>
        <taxon>Blautia</taxon>
    </lineage>
</organism>
<evidence type="ECO:0000256" key="5">
    <source>
        <dbReference type="ARBA" id="ARBA00023004"/>
    </source>
</evidence>
<evidence type="ECO:0000256" key="1">
    <source>
        <dbReference type="ARBA" id="ARBA00001933"/>
    </source>
</evidence>
<gene>
    <name evidence="9" type="ORF">DQQ01_12245</name>
</gene>
<dbReference type="GO" id="GO:0051536">
    <property type="term" value="F:iron-sulfur cluster binding"/>
    <property type="evidence" value="ECO:0007669"/>
    <property type="project" value="UniProtKB-KW"/>
</dbReference>
<dbReference type="PANTHER" id="PTHR11601:SF50">
    <property type="entry name" value="CYSTEINE DESULFURASE ISCS 2-RELATED"/>
    <property type="match status" value="1"/>
</dbReference>
<dbReference type="RefSeq" id="WP_111920273.1">
    <property type="nucleotide sequence ID" value="NZ_CAUWHR010000010.1"/>
</dbReference>
<sequence>MEAYLDNSATTRCYKEVKDIVVKTMLEDYGNPSAMHLKGVEAEAYVKQAVKEIAKTLKVQEKEIFFTSGGTESDNWAIIGTALANNRQGRHIITTPFEHAAVSAPLAWLQKQGYEVTEIPVDERGNLLLDKLAEAVREDTILVSTMYVNNEMGAVVPVEEVGRIVHEKNPKTLYHVDAVQGYGKYRIYPKKMGIDLLAVSSHKIHGPKGVGFLYVSEKAKLQPLILGGGQQKGMRSGTDNVPGIAGLGVAAKKIYENLEEDTARMRALKEYFAAELRTIDQVEINGPEVSDGAPHILNVSFLGVRSEVLLHTLEDRQIYVSAGSACSSHKRAGSASLGALRLSPERKESAVRFSLCEFTTKEELDYTLEALREILPMLRRYARK</sequence>
<dbReference type="GO" id="GO:0031071">
    <property type="term" value="F:cysteine desulfurase activity"/>
    <property type="evidence" value="ECO:0007669"/>
    <property type="project" value="UniProtKB-ARBA"/>
</dbReference>
<keyword evidence="4" id="KW-0663">Pyridoxal phosphate</keyword>
<dbReference type="InterPro" id="IPR015424">
    <property type="entry name" value="PyrdxlP-dep_Trfase"/>
</dbReference>
<dbReference type="InterPro" id="IPR020578">
    <property type="entry name" value="Aminotrans_V_PyrdxlP_BS"/>
</dbReference>
<keyword evidence="3" id="KW-0479">Metal-binding</keyword>
<accession>A0A2Z4UCX2</accession>
<dbReference type="FunFam" id="3.40.640.10:FF:000084">
    <property type="entry name" value="IscS-like cysteine desulfurase"/>
    <property type="match status" value="1"/>
</dbReference>
<evidence type="ECO:0000256" key="7">
    <source>
        <dbReference type="RuleBase" id="RU004504"/>
    </source>
</evidence>
<evidence type="ECO:0000256" key="4">
    <source>
        <dbReference type="ARBA" id="ARBA00022898"/>
    </source>
</evidence>
<dbReference type="PANTHER" id="PTHR11601">
    <property type="entry name" value="CYSTEINE DESULFURYLASE FAMILY MEMBER"/>
    <property type="match status" value="1"/>
</dbReference>
<evidence type="ECO:0000259" key="8">
    <source>
        <dbReference type="Pfam" id="PF00266"/>
    </source>
</evidence>
<comment type="similarity">
    <text evidence="2">Belongs to the class-V pyridoxal-phosphate-dependent aminotransferase family. NifS/IscS subfamily.</text>
</comment>
<dbReference type="PIRSF" id="PIRSF005572">
    <property type="entry name" value="NifS"/>
    <property type="match status" value="1"/>
</dbReference>
<dbReference type="Gene3D" id="3.90.1150.10">
    <property type="entry name" value="Aspartate Aminotransferase, domain 1"/>
    <property type="match status" value="1"/>
</dbReference>
<dbReference type="InterPro" id="IPR016454">
    <property type="entry name" value="Cysteine_dSase"/>
</dbReference>
<evidence type="ECO:0000256" key="3">
    <source>
        <dbReference type="ARBA" id="ARBA00022723"/>
    </source>
</evidence>
<dbReference type="PROSITE" id="PS00595">
    <property type="entry name" value="AA_TRANSFER_CLASS_5"/>
    <property type="match status" value="1"/>
</dbReference>
<dbReference type="OrthoDB" id="9808002at2"/>
<proteinExistence type="inferred from homology"/>
<evidence type="ECO:0000313" key="9">
    <source>
        <dbReference type="EMBL" id="AWY98787.1"/>
    </source>
</evidence>
<protein>
    <submittedName>
        <fullName evidence="9">Cysteine desulfurase NifS</fullName>
    </submittedName>
</protein>
<dbReference type="KEGG" id="blau:DQQ01_12245"/>
<dbReference type="EMBL" id="CP030280">
    <property type="protein sequence ID" value="AWY98787.1"/>
    <property type="molecule type" value="Genomic_DNA"/>
</dbReference>
<dbReference type="Pfam" id="PF00266">
    <property type="entry name" value="Aminotran_5"/>
    <property type="match status" value="1"/>
</dbReference>
<dbReference type="Proteomes" id="UP000250003">
    <property type="component" value="Chromosome"/>
</dbReference>
<feature type="domain" description="Aminotransferase class V" evidence="8">
    <location>
        <begin position="4"/>
        <end position="366"/>
    </location>
</feature>
<dbReference type="SUPFAM" id="SSF53383">
    <property type="entry name" value="PLP-dependent transferases"/>
    <property type="match status" value="1"/>
</dbReference>
<name>A0A2Z4UCX2_9FIRM</name>
<comment type="cofactor">
    <cofactor evidence="1 7">
        <name>pyridoxal 5'-phosphate</name>
        <dbReference type="ChEBI" id="CHEBI:597326"/>
    </cofactor>
</comment>
<dbReference type="Gene3D" id="1.10.260.50">
    <property type="match status" value="1"/>
</dbReference>
<dbReference type="AlphaFoldDB" id="A0A2Z4UCX2"/>
<evidence type="ECO:0000256" key="2">
    <source>
        <dbReference type="ARBA" id="ARBA00006490"/>
    </source>
</evidence>
<evidence type="ECO:0000256" key="6">
    <source>
        <dbReference type="ARBA" id="ARBA00023014"/>
    </source>
</evidence>
<keyword evidence="10" id="KW-1185">Reference proteome</keyword>
<dbReference type="Gene3D" id="3.40.640.10">
    <property type="entry name" value="Type I PLP-dependent aspartate aminotransferase-like (Major domain)"/>
    <property type="match status" value="1"/>
</dbReference>
<keyword evidence="5" id="KW-0408">Iron</keyword>
<dbReference type="GO" id="GO:0046872">
    <property type="term" value="F:metal ion binding"/>
    <property type="evidence" value="ECO:0007669"/>
    <property type="project" value="UniProtKB-KW"/>
</dbReference>
<reference evidence="10" key="1">
    <citation type="submission" date="2018-06" db="EMBL/GenBank/DDBJ databases">
        <title>Description of Blautia argi sp. nov., a new anaerobic isolated from dog feces.</title>
        <authorList>
            <person name="Chang Y.-H."/>
            <person name="Paek J."/>
            <person name="Shin Y."/>
        </authorList>
    </citation>
    <scope>NUCLEOTIDE SEQUENCE [LARGE SCALE GENOMIC DNA]</scope>
    <source>
        <strain evidence="10">KCTC 15426</strain>
    </source>
</reference>
<dbReference type="InterPro" id="IPR015421">
    <property type="entry name" value="PyrdxlP-dep_Trfase_major"/>
</dbReference>
<dbReference type="InterPro" id="IPR000192">
    <property type="entry name" value="Aminotrans_V_dom"/>
</dbReference>